<dbReference type="Proteomes" id="UP000240883">
    <property type="component" value="Unassembled WGS sequence"/>
</dbReference>
<sequence>MNPESPNTQSSLHPCDAQPPRPKSQASGSSISARPSRRSIGPEPCARHYYSARQRSYSTTIWTAGCTIFELLTGQPPFDAMMITKDILIKGTMQEIGALPDCRAEKWQPEEQGEEGEEEGENYTLEEWMEALYFDEGRSPEFTREELASWATILSMMMMRFEPDEQHRLLAC</sequence>
<gene>
    <name evidence="2" type="ORF">BS50DRAFT_579078</name>
</gene>
<evidence type="ECO:0000313" key="3">
    <source>
        <dbReference type="Proteomes" id="UP000240883"/>
    </source>
</evidence>
<evidence type="ECO:0000256" key="1">
    <source>
        <dbReference type="SAM" id="MobiDB-lite"/>
    </source>
</evidence>
<protein>
    <recommendedName>
        <fullName evidence="4">Protein kinase domain-containing protein</fullName>
    </recommendedName>
</protein>
<dbReference type="InterPro" id="IPR011009">
    <property type="entry name" value="Kinase-like_dom_sf"/>
</dbReference>
<feature type="compositionally biased region" description="Low complexity" evidence="1">
    <location>
        <begin position="26"/>
        <end position="42"/>
    </location>
</feature>
<dbReference type="OrthoDB" id="5979581at2759"/>
<feature type="region of interest" description="Disordered" evidence="1">
    <location>
        <begin position="1"/>
        <end position="44"/>
    </location>
</feature>
<accession>A0A2T2N531</accession>
<evidence type="ECO:0000313" key="2">
    <source>
        <dbReference type="EMBL" id="PSN60543.1"/>
    </source>
</evidence>
<name>A0A2T2N531_CORCC</name>
<keyword evidence="3" id="KW-1185">Reference proteome</keyword>
<feature type="compositionally biased region" description="Polar residues" evidence="1">
    <location>
        <begin position="1"/>
        <end position="12"/>
    </location>
</feature>
<dbReference type="AlphaFoldDB" id="A0A2T2N531"/>
<organism evidence="2 3">
    <name type="scientific">Corynespora cassiicola Philippines</name>
    <dbReference type="NCBI Taxonomy" id="1448308"/>
    <lineage>
        <taxon>Eukaryota</taxon>
        <taxon>Fungi</taxon>
        <taxon>Dikarya</taxon>
        <taxon>Ascomycota</taxon>
        <taxon>Pezizomycotina</taxon>
        <taxon>Dothideomycetes</taxon>
        <taxon>Pleosporomycetidae</taxon>
        <taxon>Pleosporales</taxon>
        <taxon>Corynesporascaceae</taxon>
        <taxon>Corynespora</taxon>
    </lineage>
</organism>
<proteinExistence type="predicted"/>
<dbReference type="EMBL" id="KZ678148">
    <property type="protein sequence ID" value="PSN60543.1"/>
    <property type="molecule type" value="Genomic_DNA"/>
</dbReference>
<reference evidence="2 3" key="1">
    <citation type="journal article" date="2018" name="Front. Microbiol.">
        <title>Genome-Wide Analysis of Corynespora cassiicola Leaf Fall Disease Putative Effectors.</title>
        <authorList>
            <person name="Lopez D."/>
            <person name="Ribeiro S."/>
            <person name="Label P."/>
            <person name="Fumanal B."/>
            <person name="Venisse J.S."/>
            <person name="Kohler A."/>
            <person name="de Oliveira R.R."/>
            <person name="Labutti K."/>
            <person name="Lipzen A."/>
            <person name="Lail K."/>
            <person name="Bauer D."/>
            <person name="Ohm R.A."/>
            <person name="Barry K.W."/>
            <person name="Spatafora J."/>
            <person name="Grigoriev I.V."/>
            <person name="Martin F.M."/>
            <person name="Pujade-Renaud V."/>
        </authorList>
    </citation>
    <scope>NUCLEOTIDE SEQUENCE [LARGE SCALE GENOMIC DNA]</scope>
    <source>
        <strain evidence="2 3">Philippines</strain>
    </source>
</reference>
<dbReference type="STRING" id="1448308.A0A2T2N531"/>
<evidence type="ECO:0008006" key="4">
    <source>
        <dbReference type="Google" id="ProtNLM"/>
    </source>
</evidence>
<dbReference type="SUPFAM" id="SSF56112">
    <property type="entry name" value="Protein kinase-like (PK-like)"/>
    <property type="match status" value="1"/>
</dbReference>
<dbReference type="Gene3D" id="1.10.510.10">
    <property type="entry name" value="Transferase(Phosphotransferase) domain 1"/>
    <property type="match status" value="1"/>
</dbReference>